<dbReference type="SMART" id="SM00388">
    <property type="entry name" value="HisKA"/>
    <property type="match status" value="1"/>
</dbReference>
<protein>
    <recommendedName>
        <fullName evidence="2">histidine kinase</fullName>
        <ecNumber evidence="2">2.7.13.3</ecNumber>
    </recommendedName>
</protein>
<evidence type="ECO:0000256" key="2">
    <source>
        <dbReference type="ARBA" id="ARBA00012438"/>
    </source>
</evidence>
<organism evidence="8 9">
    <name type="scientific">Solemya velesiana gill symbiont</name>
    <dbReference type="NCBI Taxonomy" id="1918948"/>
    <lineage>
        <taxon>Bacteria</taxon>
        <taxon>Pseudomonadati</taxon>
        <taxon>Pseudomonadota</taxon>
        <taxon>Gammaproteobacteria</taxon>
        <taxon>sulfur-oxidizing symbionts</taxon>
    </lineage>
</organism>
<accession>A0A1T2KX62</accession>
<proteinExistence type="predicted"/>
<dbReference type="InterPro" id="IPR036890">
    <property type="entry name" value="HATPase_C_sf"/>
</dbReference>
<dbReference type="SUPFAM" id="SSF55874">
    <property type="entry name" value="ATPase domain of HSP90 chaperone/DNA topoisomerase II/histidine kinase"/>
    <property type="match status" value="1"/>
</dbReference>
<dbReference type="InterPro" id="IPR004358">
    <property type="entry name" value="Sig_transdc_His_kin-like_C"/>
</dbReference>
<dbReference type="InterPro" id="IPR005467">
    <property type="entry name" value="His_kinase_dom"/>
</dbReference>
<dbReference type="InterPro" id="IPR036097">
    <property type="entry name" value="HisK_dim/P_sf"/>
</dbReference>
<dbReference type="InterPro" id="IPR003594">
    <property type="entry name" value="HATPase_dom"/>
</dbReference>
<dbReference type="Gene3D" id="1.10.287.130">
    <property type="match status" value="1"/>
</dbReference>
<dbReference type="CDD" id="cd16922">
    <property type="entry name" value="HATPase_EvgS-ArcB-TorS-like"/>
    <property type="match status" value="1"/>
</dbReference>
<dbReference type="InterPro" id="IPR001789">
    <property type="entry name" value="Sig_transdc_resp-reg_receiver"/>
</dbReference>
<reference evidence="8 9" key="1">
    <citation type="submission" date="2016-11" db="EMBL/GenBank/DDBJ databases">
        <title>Mixed transmission modes and dynamic genome evolution in an obligate animal-bacterial symbiosis.</title>
        <authorList>
            <person name="Russell S.L."/>
            <person name="Corbett-Detig R.B."/>
            <person name="Cavanaugh C.M."/>
        </authorList>
    </citation>
    <scope>NUCLEOTIDE SEQUENCE [LARGE SCALE GENOMIC DNA]</scope>
    <source>
        <strain evidence="8">Se-Cadez</strain>
    </source>
</reference>
<feature type="modified residue" description="4-aspartylphosphate" evidence="5">
    <location>
        <position position="446"/>
    </location>
</feature>
<dbReference type="Pfam" id="PF00072">
    <property type="entry name" value="Response_reg"/>
    <property type="match status" value="1"/>
</dbReference>
<dbReference type="InterPro" id="IPR011006">
    <property type="entry name" value="CheY-like_superfamily"/>
</dbReference>
<dbReference type="Pfam" id="PF00512">
    <property type="entry name" value="HisKA"/>
    <property type="match status" value="1"/>
</dbReference>
<dbReference type="SMART" id="SM00448">
    <property type="entry name" value="REC"/>
    <property type="match status" value="1"/>
</dbReference>
<dbReference type="Proteomes" id="UP000190896">
    <property type="component" value="Unassembled WGS sequence"/>
</dbReference>
<dbReference type="PROSITE" id="PS50110">
    <property type="entry name" value="RESPONSE_REGULATORY"/>
    <property type="match status" value="1"/>
</dbReference>
<dbReference type="CDD" id="cd00082">
    <property type="entry name" value="HisKA"/>
    <property type="match status" value="1"/>
</dbReference>
<gene>
    <name evidence="8" type="ORF">BOW51_03005</name>
</gene>
<comment type="caution">
    <text evidence="8">The sequence shown here is derived from an EMBL/GenBank/DDBJ whole genome shotgun (WGS) entry which is preliminary data.</text>
</comment>
<dbReference type="PRINTS" id="PR00344">
    <property type="entry name" value="BCTRLSENSOR"/>
</dbReference>
<evidence type="ECO:0000259" key="7">
    <source>
        <dbReference type="PROSITE" id="PS50110"/>
    </source>
</evidence>
<feature type="domain" description="Response regulatory" evidence="7">
    <location>
        <begin position="395"/>
        <end position="547"/>
    </location>
</feature>
<feature type="domain" description="Histidine kinase" evidence="6">
    <location>
        <begin position="1"/>
        <end position="221"/>
    </location>
</feature>
<keyword evidence="9" id="KW-1185">Reference proteome</keyword>
<dbReference type="Gene3D" id="3.30.565.10">
    <property type="entry name" value="Histidine kinase-like ATPase, C-terminal domain"/>
    <property type="match status" value="1"/>
</dbReference>
<dbReference type="CDD" id="cd17546">
    <property type="entry name" value="REC_hyHK_CKI1_RcsC-like"/>
    <property type="match status" value="1"/>
</dbReference>
<name>A0A1T2KX62_9GAMM</name>
<dbReference type="EC" id="2.7.13.3" evidence="2"/>
<evidence type="ECO:0000256" key="5">
    <source>
        <dbReference type="PROSITE-ProRule" id="PRU00169"/>
    </source>
</evidence>
<keyword evidence="4" id="KW-0902">Two-component regulatory system</keyword>
<evidence type="ECO:0000256" key="4">
    <source>
        <dbReference type="ARBA" id="ARBA00023012"/>
    </source>
</evidence>
<keyword evidence="3 5" id="KW-0597">Phosphoprotein</keyword>
<dbReference type="FunFam" id="3.30.565.10:FF:000010">
    <property type="entry name" value="Sensor histidine kinase RcsC"/>
    <property type="match status" value="1"/>
</dbReference>
<dbReference type="PANTHER" id="PTHR45339:SF1">
    <property type="entry name" value="HYBRID SIGNAL TRANSDUCTION HISTIDINE KINASE J"/>
    <property type="match status" value="1"/>
</dbReference>
<dbReference type="PANTHER" id="PTHR45339">
    <property type="entry name" value="HYBRID SIGNAL TRANSDUCTION HISTIDINE KINASE J"/>
    <property type="match status" value="1"/>
</dbReference>
<dbReference type="RefSeq" id="WP_245831977.1">
    <property type="nucleotide sequence ID" value="NZ_MPRJ01000012.1"/>
</dbReference>
<evidence type="ECO:0000313" key="8">
    <source>
        <dbReference type="EMBL" id="OOZ37350.1"/>
    </source>
</evidence>
<dbReference type="EMBL" id="MPRJ01000012">
    <property type="protein sequence ID" value="OOZ37350.1"/>
    <property type="molecule type" value="Genomic_DNA"/>
</dbReference>
<dbReference type="Pfam" id="PF02518">
    <property type="entry name" value="HATPase_c"/>
    <property type="match status" value="1"/>
</dbReference>
<dbReference type="SUPFAM" id="SSF47384">
    <property type="entry name" value="Homodimeric domain of signal transducing histidine kinase"/>
    <property type="match status" value="1"/>
</dbReference>
<evidence type="ECO:0000256" key="3">
    <source>
        <dbReference type="ARBA" id="ARBA00022553"/>
    </source>
</evidence>
<dbReference type="PROSITE" id="PS50109">
    <property type="entry name" value="HIS_KIN"/>
    <property type="match status" value="1"/>
</dbReference>
<evidence type="ECO:0000313" key="9">
    <source>
        <dbReference type="Proteomes" id="UP000190896"/>
    </source>
</evidence>
<dbReference type="SMART" id="SM00387">
    <property type="entry name" value="HATPase_c"/>
    <property type="match status" value="1"/>
</dbReference>
<dbReference type="Gene3D" id="3.40.50.2300">
    <property type="match status" value="1"/>
</dbReference>
<dbReference type="InterPro" id="IPR003661">
    <property type="entry name" value="HisK_dim/P_dom"/>
</dbReference>
<sequence>MSHELITPLNGVIGMVDLLQETRLDEEQHDLVRTVDISAHTLLGLINNVLDISKIEAGKISIEQSDFDLHALINSTVQMLDMSGQKKGVTVASQIDPSTPFLLRGDSLHLRQVLVNLAGNAIKFTESGSVTLRARAVDGTSYKPVIRFEVEDTGIGIPADKLGIIFDDFTQADTSTIRKYGGTGLGTTIAKQLVELMGGKIGVTSEPGQGSVFWFELPLTVQKKDEDEASALSLENTRVLVLMDEKQVAPVRRALRDWQVEFDWVSTSARAFSLMIDASEHGAPYSIILAGEGLLDMSPKQFAGMVRNDDALKHLSLVVATSKNPGSDQERDLEGIYSSILTHPLDKTLLFNALHAARSEHESEENVVTLAQHYQRHASAMPAPCQRHASARILNILVAEDNIVNQKVIRGILERAGHVVEIVDDGEQVLDVLANSENKHDLVILDMNMPKKNGIEVLKTFRFMVFRKQLVRKLTHPMLALCFLATQSVTTRQKTDIQYLIETATATHATQVATIGPLFIRVAQSSSPQPQQLAFSPILRAWRVAKN</sequence>
<evidence type="ECO:0000256" key="1">
    <source>
        <dbReference type="ARBA" id="ARBA00000085"/>
    </source>
</evidence>
<dbReference type="SUPFAM" id="SSF52172">
    <property type="entry name" value="CheY-like"/>
    <property type="match status" value="2"/>
</dbReference>
<evidence type="ECO:0000259" key="6">
    <source>
        <dbReference type="PROSITE" id="PS50109"/>
    </source>
</evidence>
<dbReference type="AlphaFoldDB" id="A0A1T2KX62"/>
<comment type="catalytic activity">
    <reaction evidence="1">
        <text>ATP + protein L-histidine = ADP + protein N-phospho-L-histidine.</text>
        <dbReference type="EC" id="2.7.13.3"/>
    </reaction>
</comment>
<dbReference type="GO" id="GO:0000155">
    <property type="term" value="F:phosphorelay sensor kinase activity"/>
    <property type="evidence" value="ECO:0007669"/>
    <property type="project" value="InterPro"/>
</dbReference>